<proteinExistence type="predicted"/>
<dbReference type="Proteomes" id="UP001190700">
    <property type="component" value="Unassembled WGS sequence"/>
</dbReference>
<evidence type="ECO:0000313" key="1">
    <source>
        <dbReference type="EMBL" id="KAK3285400.1"/>
    </source>
</evidence>
<dbReference type="EMBL" id="LGRX02001839">
    <property type="protein sequence ID" value="KAK3285400.1"/>
    <property type="molecule type" value="Genomic_DNA"/>
</dbReference>
<sequence length="130" mass="14247">MDREDMFEKLLSRLDKIEAFIKTQRMGGGVDISAYGFTVVESDDSEDEGMDVQEELRLLRTQIARVHVRTEEFPGGVELVPVRHAVPSVSLGAPISAVACSLGPSEESFAELGEKSGSLPIDDLFMDSEE</sequence>
<protein>
    <submittedName>
        <fullName evidence="1">Uncharacterized protein</fullName>
    </submittedName>
</protein>
<organism evidence="1 2">
    <name type="scientific">Cymbomonas tetramitiformis</name>
    <dbReference type="NCBI Taxonomy" id="36881"/>
    <lineage>
        <taxon>Eukaryota</taxon>
        <taxon>Viridiplantae</taxon>
        <taxon>Chlorophyta</taxon>
        <taxon>Pyramimonadophyceae</taxon>
        <taxon>Pyramimonadales</taxon>
        <taxon>Pyramimonadaceae</taxon>
        <taxon>Cymbomonas</taxon>
    </lineage>
</organism>
<reference evidence="1 2" key="1">
    <citation type="journal article" date="2015" name="Genome Biol. Evol.">
        <title>Comparative Genomics of a Bacterivorous Green Alga Reveals Evolutionary Causalities and Consequences of Phago-Mixotrophic Mode of Nutrition.</title>
        <authorList>
            <person name="Burns J.A."/>
            <person name="Paasch A."/>
            <person name="Narechania A."/>
            <person name="Kim E."/>
        </authorList>
    </citation>
    <scope>NUCLEOTIDE SEQUENCE [LARGE SCALE GENOMIC DNA]</scope>
    <source>
        <strain evidence="1 2">PLY_AMNH</strain>
    </source>
</reference>
<dbReference type="AlphaFoldDB" id="A0AAE0GVX1"/>
<keyword evidence="2" id="KW-1185">Reference proteome</keyword>
<comment type="caution">
    <text evidence="1">The sequence shown here is derived from an EMBL/GenBank/DDBJ whole genome shotgun (WGS) entry which is preliminary data.</text>
</comment>
<name>A0AAE0GVX1_9CHLO</name>
<gene>
    <name evidence="1" type="ORF">CYMTET_6996</name>
</gene>
<evidence type="ECO:0000313" key="2">
    <source>
        <dbReference type="Proteomes" id="UP001190700"/>
    </source>
</evidence>
<accession>A0AAE0GVX1</accession>